<dbReference type="Proteomes" id="UP001304970">
    <property type="component" value="Chromosome"/>
</dbReference>
<dbReference type="Pfam" id="PF25231">
    <property type="entry name" value="DUF7847"/>
    <property type="match status" value="1"/>
</dbReference>
<evidence type="ECO:0000313" key="3">
    <source>
        <dbReference type="EMBL" id="WNY26909.1"/>
    </source>
</evidence>
<dbReference type="AlphaFoldDB" id="A0AA96V5J5"/>
<reference evidence="3 4" key="1">
    <citation type="submission" date="2023-07" db="EMBL/GenBank/DDBJ databases">
        <title>Closed genome sequence of Methanosarcinaceae archaeon Am2.</title>
        <authorList>
            <person name="Poehlein A."/>
            <person name="Protasov E."/>
            <person name="Platt K."/>
            <person name="Reeh H."/>
            <person name="Daniel R."/>
            <person name="Brune A."/>
        </authorList>
    </citation>
    <scope>NUCLEOTIDE SEQUENCE [LARGE SCALE GENOMIC DNA]</scope>
    <source>
        <strain evidence="3 4">Am2</strain>
    </source>
</reference>
<name>A0AA96V5J5_9EURY</name>
<dbReference type="PRINTS" id="PR00173">
    <property type="entry name" value="EDTRNSPORT"/>
</dbReference>
<feature type="transmembrane region" description="Helical" evidence="1">
    <location>
        <begin position="27"/>
        <end position="49"/>
    </location>
</feature>
<evidence type="ECO:0000256" key="1">
    <source>
        <dbReference type="SAM" id="Phobius"/>
    </source>
</evidence>
<keyword evidence="1" id="KW-0472">Membrane</keyword>
<protein>
    <recommendedName>
        <fullName evidence="2">DUF7847 domain-containing protein</fullName>
    </recommendedName>
</protein>
<proteinExistence type="predicted"/>
<keyword evidence="1" id="KW-0812">Transmembrane</keyword>
<sequence>MTESLQETLEKGYFNFKSNLSISMPPLLMMIFIFILSMIYGVVVGYFIYADFANIGSGNITYNYWAFTGVFILFILLLLLVYSFFMAGAIGLSKEAVETGKTKSGNLWGYGKKYFFRIFLASLISTFLSLLALVFYLPLLYEFYKAGTDPMMVFGTPEMMMTTLSNASIYYYAGTILATIYYILLSFVIYFAEYAIVIDNMKTIAGFKKSYHLLKENAISVMWFILAVTLISIFVSVLMLILLYVMTWLLGSFGLYVAEVIILVLTVFLVALVAVWGTRAYMVLTGKTIYEFPSSSPKERETVQ</sequence>
<accession>A0AA96V5J5</accession>
<feature type="transmembrane region" description="Helical" evidence="1">
    <location>
        <begin position="64"/>
        <end position="93"/>
    </location>
</feature>
<feature type="domain" description="DUF7847" evidence="2">
    <location>
        <begin position="31"/>
        <end position="281"/>
    </location>
</feature>
<evidence type="ECO:0000259" key="2">
    <source>
        <dbReference type="Pfam" id="PF25231"/>
    </source>
</evidence>
<feature type="transmembrane region" description="Helical" evidence="1">
    <location>
        <begin position="218"/>
        <end position="247"/>
    </location>
</feature>
<evidence type="ECO:0000313" key="4">
    <source>
        <dbReference type="Proteomes" id="UP001304970"/>
    </source>
</evidence>
<dbReference type="GeneID" id="89228098"/>
<keyword evidence="1" id="KW-1133">Transmembrane helix</keyword>
<gene>
    <name evidence="3" type="ORF">MsAm2_06920</name>
</gene>
<organism evidence="3 4">
    <name type="scientific">Methanolapillus ohkumae</name>
    <dbReference type="NCBI Taxonomy" id="3028298"/>
    <lineage>
        <taxon>Archaea</taxon>
        <taxon>Methanobacteriati</taxon>
        <taxon>Methanobacteriota</taxon>
        <taxon>Stenosarchaea group</taxon>
        <taxon>Methanomicrobia</taxon>
        <taxon>Methanosarcinales</taxon>
        <taxon>Methanosarcinaceae</taxon>
        <taxon>Methanolapillus</taxon>
    </lineage>
</organism>
<dbReference type="InterPro" id="IPR057169">
    <property type="entry name" value="DUF7847"/>
</dbReference>
<feature type="transmembrane region" description="Helical" evidence="1">
    <location>
        <begin position="169"/>
        <end position="197"/>
    </location>
</feature>
<keyword evidence="4" id="KW-1185">Reference proteome</keyword>
<feature type="transmembrane region" description="Helical" evidence="1">
    <location>
        <begin position="114"/>
        <end position="137"/>
    </location>
</feature>
<dbReference type="EMBL" id="CP131061">
    <property type="protein sequence ID" value="WNY26909.1"/>
    <property type="molecule type" value="Genomic_DNA"/>
</dbReference>
<feature type="transmembrane region" description="Helical" evidence="1">
    <location>
        <begin position="253"/>
        <end position="277"/>
    </location>
</feature>
<dbReference type="RefSeq" id="WP_338098410.1">
    <property type="nucleotide sequence ID" value="NZ_CP131061.1"/>
</dbReference>